<comment type="caution">
    <text evidence="3">The sequence shown here is derived from an EMBL/GenBank/DDBJ whole genome shotgun (WGS) entry which is preliminary data.</text>
</comment>
<dbReference type="SUPFAM" id="SSF54001">
    <property type="entry name" value="Cysteine proteinases"/>
    <property type="match status" value="1"/>
</dbReference>
<dbReference type="GO" id="GO:0005737">
    <property type="term" value="C:cytoplasm"/>
    <property type="evidence" value="ECO:0007669"/>
    <property type="project" value="TreeGrafter"/>
</dbReference>
<feature type="domain" description="Transglutaminase-like" evidence="2">
    <location>
        <begin position="224"/>
        <end position="282"/>
    </location>
</feature>
<dbReference type="InterPro" id="IPR038765">
    <property type="entry name" value="Papain-like_cys_pep_sf"/>
</dbReference>
<dbReference type="EMBL" id="QSFD01000001">
    <property type="protein sequence ID" value="RHA20676.1"/>
    <property type="molecule type" value="Genomic_DNA"/>
</dbReference>
<dbReference type="Gene3D" id="3.10.620.30">
    <property type="match status" value="1"/>
</dbReference>
<proteinExistence type="predicted"/>
<dbReference type="InterPro" id="IPR052557">
    <property type="entry name" value="CAP/Cytokinesis_protein"/>
</dbReference>
<evidence type="ECO:0000259" key="2">
    <source>
        <dbReference type="SMART" id="SM00460"/>
    </source>
</evidence>
<keyword evidence="1" id="KW-0732">Signal</keyword>
<dbReference type="RefSeq" id="WP_117969221.1">
    <property type="nucleotide sequence ID" value="NZ_JBGLEX010000001.1"/>
</dbReference>
<dbReference type="Gene3D" id="2.60.40.10">
    <property type="entry name" value="Immunoglobulins"/>
    <property type="match status" value="1"/>
</dbReference>
<dbReference type="AlphaFoldDB" id="A0A413RCY1"/>
<name>A0A413RCY1_9FIRM</name>
<evidence type="ECO:0000313" key="4">
    <source>
        <dbReference type="Proteomes" id="UP000284779"/>
    </source>
</evidence>
<dbReference type="SMART" id="SM00460">
    <property type="entry name" value="TGc"/>
    <property type="match status" value="1"/>
</dbReference>
<dbReference type="InterPro" id="IPR036116">
    <property type="entry name" value="FN3_sf"/>
</dbReference>
<dbReference type="SUPFAM" id="SSF49265">
    <property type="entry name" value="Fibronectin type III"/>
    <property type="match status" value="1"/>
</dbReference>
<dbReference type="Pfam" id="PF01841">
    <property type="entry name" value="Transglut_core"/>
    <property type="match status" value="1"/>
</dbReference>
<feature type="signal peptide" evidence="1">
    <location>
        <begin position="1"/>
        <end position="20"/>
    </location>
</feature>
<organism evidence="3 4">
    <name type="scientific">Eubacterium ventriosum</name>
    <dbReference type="NCBI Taxonomy" id="39496"/>
    <lineage>
        <taxon>Bacteria</taxon>
        <taxon>Bacillati</taxon>
        <taxon>Bacillota</taxon>
        <taxon>Clostridia</taxon>
        <taxon>Eubacteriales</taxon>
        <taxon>Eubacteriaceae</taxon>
        <taxon>Eubacterium</taxon>
    </lineage>
</organism>
<keyword evidence="4" id="KW-1185">Reference proteome</keyword>
<reference evidence="3 4" key="1">
    <citation type="submission" date="2018-08" db="EMBL/GenBank/DDBJ databases">
        <title>A genome reference for cultivated species of the human gut microbiota.</title>
        <authorList>
            <person name="Zou Y."/>
            <person name="Xue W."/>
            <person name="Luo G."/>
        </authorList>
    </citation>
    <scope>NUCLEOTIDE SEQUENCE [LARGE SCALE GENOMIC DNA]</scope>
    <source>
        <strain evidence="3 4">AM44-11BH</strain>
    </source>
</reference>
<accession>A0A413RCY1</accession>
<dbReference type="InterPro" id="IPR002931">
    <property type="entry name" value="Transglutaminase-like"/>
</dbReference>
<evidence type="ECO:0000313" key="3">
    <source>
        <dbReference type="EMBL" id="RHA20676.1"/>
    </source>
</evidence>
<dbReference type="Proteomes" id="UP000284779">
    <property type="component" value="Unassembled WGS sequence"/>
</dbReference>
<dbReference type="PANTHER" id="PTHR46333">
    <property type="entry name" value="CYTOKINESIS PROTEIN 3"/>
    <property type="match status" value="1"/>
</dbReference>
<evidence type="ECO:0000256" key="1">
    <source>
        <dbReference type="SAM" id="SignalP"/>
    </source>
</evidence>
<protein>
    <recommendedName>
        <fullName evidence="2">Transglutaminase-like domain-containing protein</fullName>
    </recommendedName>
</protein>
<dbReference type="InterPro" id="IPR013783">
    <property type="entry name" value="Ig-like_fold"/>
</dbReference>
<feature type="chain" id="PRO_5038512840" description="Transglutaminase-like domain-containing protein" evidence="1">
    <location>
        <begin position="21"/>
        <end position="434"/>
    </location>
</feature>
<sequence length="434" mass="50344">MKKIISIIMALAMLVTPVNITSVKADQIYNIEKSSQSQITENKIEKLISSQKADIRTGTVKIENKKLESISLPRANYGTINQAATTLKKAMLAHQSTLYVFVKSKSSAADQIYYDIEDKAASVTDNPVEGDYMFWDISNRDVSYRAQKSNGYYLYQFLIKIKYFTTLEQRSLVDDKVNQIIEELGFTSETTDYEKVKAVYDYVCKHVTYAQSLDDEIVFTAYSALYNGEAVCQGYAQLIYRILKQLGISVRVIPGYGKDKTVRHGWNIVKLGDYYYNLDATWDSQLSQAGIRYRYFLKGDNFKDHTRDDQYKNSDFYRNYPMAASDYISDVQNEQSEKTKNSFFENQKTKIKNISKNKIKLKKVKNATGYKIQYSLNKKFKKKVRTIKTKKTTYKIKKLKKGKTYYIRYKAYRNSSEGQVSTDWSKTKKIKLKK</sequence>
<gene>
    <name evidence="3" type="ORF">DW944_00470</name>
</gene>
<dbReference type="PANTHER" id="PTHR46333:SF2">
    <property type="entry name" value="CYTOKINESIS PROTEIN 3"/>
    <property type="match status" value="1"/>
</dbReference>